<gene>
    <name evidence="6" type="primary">corA_42</name>
    <name evidence="6" type="ORF">SDC9_129552</name>
</gene>
<accession>A0A645D044</accession>
<reference evidence="6" key="1">
    <citation type="submission" date="2019-08" db="EMBL/GenBank/DDBJ databases">
        <authorList>
            <person name="Kucharzyk K."/>
            <person name="Murdoch R.W."/>
            <person name="Higgins S."/>
            <person name="Loffler F."/>
        </authorList>
    </citation>
    <scope>NUCLEOTIDE SEQUENCE</scope>
</reference>
<dbReference type="PANTHER" id="PTHR46494:SF1">
    <property type="entry name" value="CORA FAMILY METAL ION TRANSPORTER (EUROFUNG)"/>
    <property type="match status" value="1"/>
</dbReference>
<comment type="caution">
    <text evidence="6">The sequence shown here is derived from an EMBL/GenBank/DDBJ whole genome shotgun (WGS) entry which is preliminary data.</text>
</comment>
<dbReference type="InterPro" id="IPR002523">
    <property type="entry name" value="MgTranspt_CorA/ZnTranspt_ZntB"/>
</dbReference>
<dbReference type="EMBL" id="VSSQ01031564">
    <property type="protein sequence ID" value="MPM82491.1"/>
    <property type="molecule type" value="Genomic_DNA"/>
</dbReference>
<feature type="transmembrane region" description="Helical" evidence="5">
    <location>
        <begin position="93"/>
        <end position="114"/>
    </location>
</feature>
<evidence type="ECO:0000256" key="3">
    <source>
        <dbReference type="ARBA" id="ARBA00022989"/>
    </source>
</evidence>
<evidence type="ECO:0000256" key="5">
    <source>
        <dbReference type="SAM" id="Phobius"/>
    </source>
</evidence>
<evidence type="ECO:0000256" key="1">
    <source>
        <dbReference type="ARBA" id="ARBA00004651"/>
    </source>
</evidence>
<sequence length="120" mass="13438">MLRELAEGRSKLPGSSVQVPFFRDLSERADYLYETVNNIREGVLSLIELHLNVVSFEMNRVMRVLAVVSVLGLIPAVIGGLFGMNLADNPWPFTLPQVTFAVGTGMVTCLYFFVMKGWLR</sequence>
<dbReference type="Pfam" id="PF01544">
    <property type="entry name" value="CorA"/>
    <property type="match status" value="1"/>
</dbReference>
<keyword evidence="2 5" id="KW-0812">Transmembrane</keyword>
<dbReference type="PANTHER" id="PTHR46494">
    <property type="entry name" value="CORA FAMILY METAL ION TRANSPORTER (EUROFUNG)"/>
    <property type="match status" value="1"/>
</dbReference>
<dbReference type="SUPFAM" id="SSF144083">
    <property type="entry name" value="Magnesium transport protein CorA, transmembrane region"/>
    <property type="match status" value="1"/>
</dbReference>
<dbReference type="GO" id="GO:0015095">
    <property type="term" value="F:magnesium ion transmembrane transporter activity"/>
    <property type="evidence" value="ECO:0007669"/>
    <property type="project" value="TreeGrafter"/>
</dbReference>
<keyword evidence="3 5" id="KW-1133">Transmembrane helix</keyword>
<protein>
    <submittedName>
        <fullName evidence="6">Cobalt/magnesium transport protein CorA</fullName>
    </submittedName>
</protein>
<proteinExistence type="predicted"/>
<dbReference type="GO" id="GO:0005886">
    <property type="term" value="C:plasma membrane"/>
    <property type="evidence" value="ECO:0007669"/>
    <property type="project" value="UniProtKB-SubCell"/>
</dbReference>
<dbReference type="Gene3D" id="1.20.58.340">
    <property type="entry name" value="Magnesium transport protein CorA, transmembrane region"/>
    <property type="match status" value="1"/>
</dbReference>
<feature type="transmembrane region" description="Helical" evidence="5">
    <location>
        <begin position="64"/>
        <end position="87"/>
    </location>
</feature>
<dbReference type="AlphaFoldDB" id="A0A645D044"/>
<evidence type="ECO:0000256" key="2">
    <source>
        <dbReference type="ARBA" id="ARBA00022692"/>
    </source>
</evidence>
<evidence type="ECO:0000256" key="4">
    <source>
        <dbReference type="ARBA" id="ARBA00023136"/>
    </source>
</evidence>
<dbReference type="GO" id="GO:0015087">
    <property type="term" value="F:cobalt ion transmembrane transporter activity"/>
    <property type="evidence" value="ECO:0007669"/>
    <property type="project" value="TreeGrafter"/>
</dbReference>
<name>A0A645D044_9ZZZZ</name>
<organism evidence="6">
    <name type="scientific">bioreactor metagenome</name>
    <dbReference type="NCBI Taxonomy" id="1076179"/>
    <lineage>
        <taxon>unclassified sequences</taxon>
        <taxon>metagenomes</taxon>
        <taxon>ecological metagenomes</taxon>
    </lineage>
</organism>
<keyword evidence="4 5" id="KW-0472">Membrane</keyword>
<comment type="subcellular location">
    <subcellularLocation>
        <location evidence="1">Cell membrane</location>
        <topology evidence="1">Multi-pass membrane protein</topology>
    </subcellularLocation>
</comment>
<dbReference type="InterPro" id="IPR045863">
    <property type="entry name" value="CorA_TM1_TM2"/>
</dbReference>
<evidence type="ECO:0000313" key="6">
    <source>
        <dbReference type="EMBL" id="MPM82491.1"/>
    </source>
</evidence>
<dbReference type="GO" id="GO:0050897">
    <property type="term" value="F:cobalt ion binding"/>
    <property type="evidence" value="ECO:0007669"/>
    <property type="project" value="TreeGrafter"/>
</dbReference>
<dbReference type="GO" id="GO:0000287">
    <property type="term" value="F:magnesium ion binding"/>
    <property type="evidence" value="ECO:0007669"/>
    <property type="project" value="TreeGrafter"/>
</dbReference>